<keyword evidence="1" id="KW-0732">Signal</keyword>
<name>A0ABY5UZC6_9BACT</name>
<keyword evidence="4" id="KW-1185">Reference proteome</keyword>
<dbReference type="NCBIfam" id="NF005501">
    <property type="entry name" value="PRK07116.1"/>
    <property type="match status" value="1"/>
</dbReference>
<dbReference type="RefSeq" id="WP_026089558.1">
    <property type="nucleotide sequence ID" value="NZ_CAPH01000007.1"/>
</dbReference>
<gene>
    <name evidence="3" type="ORF">NQ491_00545</name>
</gene>
<sequence>MHKVILALLAMVGAAATSYAQQEQDMSGGYPNHRVLVAYFSATGTTARVAGKVAQATGGELYAITPAESYTSADLDWNDKQSRSSVEMSDPASRPAIGGEALNADGYDVIFLGYPVWWNLAPRIVNTFVESHDLNGKTVIPFATSGSSGIANSAAALKETYPDIDWKEGKLLNRASAGDIREWVGKLGY</sequence>
<dbReference type="Proteomes" id="UP001059295">
    <property type="component" value="Chromosome"/>
</dbReference>
<dbReference type="PANTHER" id="PTHR39201">
    <property type="entry name" value="EXPORTED PROTEIN-RELATED"/>
    <property type="match status" value="1"/>
</dbReference>
<organism evidence="3 4">
    <name type="scientific">Alistipes ihumii AP11</name>
    <dbReference type="NCBI Taxonomy" id="1211813"/>
    <lineage>
        <taxon>Bacteria</taxon>
        <taxon>Pseudomonadati</taxon>
        <taxon>Bacteroidota</taxon>
        <taxon>Bacteroidia</taxon>
        <taxon>Bacteroidales</taxon>
        <taxon>Rikenellaceae</taxon>
        <taxon>Alistipes</taxon>
    </lineage>
</organism>
<feature type="signal peptide" evidence="1">
    <location>
        <begin position="1"/>
        <end position="20"/>
    </location>
</feature>
<protein>
    <submittedName>
        <fullName evidence="3">Flavodoxin</fullName>
    </submittedName>
</protein>
<dbReference type="InterPro" id="IPR029039">
    <property type="entry name" value="Flavoprotein-like_sf"/>
</dbReference>
<dbReference type="InterPro" id="IPR008254">
    <property type="entry name" value="Flavodoxin/NO_synth"/>
</dbReference>
<evidence type="ECO:0000313" key="4">
    <source>
        <dbReference type="Proteomes" id="UP001059295"/>
    </source>
</evidence>
<dbReference type="PROSITE" id="PS50902">
    <property type="entry name" value="FLAVODOXIN_LIKE"/>
    <property type="match status" value="1"/>
</dbReference>
<feature type="chain" id="PRO_5047154836" evidence="1">
    <location>
        <begin position="21"/>
        <end position="189"/>
    </location>
</feature>
<evidence type="ECO:0000259" key="2">
    <source>
        <dbReference type="PROSITE" id="PS50902"/>
    </source>
</evidence>
<proteinExistence type="predicted"/>
<dbReference type="SUPFAM" id="SSF52218">
    <property type="entry name" value="Flavoproteins"/>
    <property type="match status" value="1"/>
</dbReference>
<dbReference type="EMBL" id="CP102294">
    <property type="protein sequence ID" value="UWN57298.1"/>
    <property type="molecule type" value="Genomic_DNA"/>
</dbReference>
<dbReference type="PANTHER" id="PTHR39201:SF1">
    <property type="entry name" value="FLAVODOXIN-LIKE DOMAIN-CONTAINING PROTEIN"/>
    <property type="match status" value="1"/>
</dbReference>
<evidence type="ECO:0000256" key="1">
    <source>
        <dbReference type="SAM" id="SignalP"/>
    </source>
</evidence>
<accession>A0ABY5UZC6</accession>
<dbReference type="Pfam" id="PF12682">
    <property type="entry name" value="Flavodoxin_4"/>
    <property type="match status" value="1"/>
</dbReference>
<dbReference type="GeneID" id="82890177"/>
<dbReference type="Gene3D" id="3.40.50.360">
    <property type="match status" value="1"/>
</dbReference>
<reference evidence="3" key="1">
    <citation type="journal article" date="2022" name="Cell">
        <title>Design, construction, and in vivo augmentation of a complex gut microbiome.</title>
        <authorList>
            <person name="Cheng A.G."/>
            <person name="Ho P.Y."/>
            <person name="Aranda-Diaz A."/>
            <person name="Jain S."/>
            <person name="Yu F.B."/>
            <person name="Meng X."/>
            <person name="Wang M."/>
            <person name="Iakiviak M."/>
            <person name="Nagashima K."/>
            <person name="Zhao A."/>
            <person name="Murugkar P."/>
            <person name="Patil A."/>
            <person name="Atabakhsh K."/>
            <person name="Weakley A."/>
            <person name="Yan J."/>
            <person name="Brumbaugh A.R."/>
            <person name="Higginbottom S."/>
            <person name="Dimas A."/>
            <person name="Shiver A.L."/>
            <person name="Deutschbauer A."/>
            <person name="Neff N."/>
            <person name="Sonnenburg J.L."/>
            <person name="Huang K.C."/>
            <person name="Fischbach M.A."/>
        </authorList>
    </citation>
    <scope>NUCLEOTIDE SEQUENCE</scope>
    <source>
        <strain evidence="3">AP11</strain>
    </source>
</reference>
<evidence type="ECO:0000313" key="3">
    <source>
        <dbReference type="EMBL" id="UWN57298.1"/>
    </source>
</evidence>
<feature type="domain" description="Flavodoxin-like" evidence="2">
    <location>
        <begin position="35"/>
        <end position="189"/>
    </location>
</feature>